<dbReference type="PANTHER" id="PTHR30528:SF0">
    <property type="entry name" value="CYTOPLASMIC PROTEIN"/>
    <property type="match status" value="1"/>
</dbReference>
<comment type="caution">
    <text evidence="2">The sequence shown here is derived from an EMBL/GenBank/DDBJ whole genome shotgun (WGS) entry which is preliminary data.</text>
</comment>
<reference evidence="2 3" key="1">
    <citation type="submission" date="2019-06" db="EMBL/GenBank/DDBJ databases">
        <title>Draft genome sequence of Miniimonas arenae KCTC 19750T isolated from sea sand.</title>
        <authorList>
            <person name="Park S.-J."/>
        </authorList>
    </citation>
    <scope>NUCLEOTIDE SEQUENCE [LARGE SCALE GENOMIC DNA]</scope>
    <source>
        <strain evidence="2 3">KCTC 19750</strain>
    </source>
</reference>
<name>A0A5C5BF99_9MICO</name>
<evidence type="ECO:0008006" key="4">
    <source>
        <dbReference type="Google" id="ProtNLM"/>
    </source>
</evidence>
<organism evidence="2 3">
    <name type="scientific">Miniimonas arenae</name>
    <dbReference type="NCBI Taxonomy" id="676201"/>
    <lineage>
        <taxon>Bacteria</taxon>
        <taxon>Bacillati</taxon>
        <taxon>Actinomycetota</taxon>
        <taxon>Actinomycetes</taxon>
        <taxon>Micrococcales</taxon>
        <taxon>Beutenbergiaceae</taxon>
        <taxon>Miniimonas</taxon>
    </lineage>
</organism>
<dbReference type="AlphaFoldDB" id="A0A5C5BF99"/>
<keyword evidence="3" id="KW-1185">Reference proteome</keyword>
<evidence type="ECO:0000313" key="2">
    <source>
        <dbReference type="EMBL" id="TNU75943.1"/>
    </source>
</evidence>
<dbReference type="OrthoDB" id="9787207at2"/>
<evidence type="ECO:0000256" key="1">
    <source>
        <dbReference type="SAM" id="MobiDB-lite"/>
    </source>
</evidence>
<protein>
    <recommendedName>
        <fullName evidence="4">Winged helix DNA-binding domain-containing protein</fullName>
    </recommendedName>
</protein>
<accession>A0A5C5BF99</accession>
<dbReference type="PANTHER" id="PTHR30528">
    <property type="entry name" value="CYTOPLASMIC PROTEIN"/>
    <property type="match status" value="1"/>
</dbReference>
<dbReference type="Proteomes" id="UP000313849">
    <property type="component" value="Unassembled WGS sequence"/>
</dbReference>
<gene>
    <name evidence="2" type="ORF">FH969_05180</name>
</gene>
<dbReference type="RefSeq" id="WP_139986372.1">
    <property type="nucleotide sequence ID" value="NZ_VENP01000013.1"/>
</dbReference>
<proteinExistence type="predicted"/>
<sequence length="241" mass="26346">MTAAGPPVMSLPQARRVAVAAQQLTGRRHARVTRANLARMTEHVGVLQIDSVSVLARAHLLPVLARLGPYDLAVLDRATARAPRLLVEEIAHEAAYVPPEVYALLAHRRAARREGSWALSFGAERADLLTRIQAVIGERGALTSREVERVLESPGGRAGWWEWSEVKTALELLGRRSRGRLRARRAARRRARPRTARGDEHGPLGTVLVATGRSGRPPQPRLPECPTRGRPSCPTATPRGS</sequence>
<feature type="region of interest" description="Disordered" evidence="1">
    <location>
        <begin position="182"/>
        <end position="241"/>
    </location>
</feature>
<feature type="compositionally biased region" description="Basic residues" evidence="1">
    <location>
        <begin position="182"/>
        <end position="195"/>
    </location>
</feature>
<evidence type="ECO:0000313" key="3">
    <source>
        <dbReference type="Proteomes" id="UP000313849"/>
    </source>
</evidence>
<dbReference type="EMBL" id="VENP01000013">
    <property type="protein sequence ID" value="TNU75943.1"/>
    <property type="molecule type" value="Genomic_DNA"/>
</dbReference>